<dbReference type="PANTHER" id="PTHR48105">
    <property type="entry name" value="THIOREDOXIN REDUCTASE 1-RELATED-RELATED"/>
    <property type="match status" value="1"/>
</dbReference>
<organism evidence="5 6">
    <name type="scientific">Conyzicola nivalis</name>
    <dbReference type="NCBI Taxonomy" id="1477021"/>
    <lineage>
        <taxon>Bacteria</taxon>
        <taxon>Bacillati</taxon>
        <taxon>Actinomycetota</taxon>
        <taxon>Actinomycetes</taxon>
        <taxon>Micrococcales</taxon>
        <taxon>Microbacteriaceae</taxon>
        <taxon>Conyzicola</taxon>
    </lineage>
</organism>
<keyword evidence="2" id="KW-0560">Oxidoreductase</keyword>
<keyword evidence="6" id="KW-1185">Reference proteome</keyword>
<dbReference type="GO" id="GO:0004791">
    <property type="term" value="F:thioredoxin-disulfide reductase (NADPH) activity"/>
    <property type="evidence" value="ECO:0007669"/>
    <property type="project" value="UniProtKB-EC"/>
</dbReference>
<evidence type="ECO:0000313" key="6">
    <source>
        <dbReference type="Proteomes" id="UP000606922"/>
    </source>
</evidence>
<comment type="catalytic activity">
    <reaction evidence="3">
        <text>[thioredoxin]-dithiol + NADP(+) = [thioredoxin]-disulfide + NADPH + H(+)</text>
        <dbReference type="Rhea" id="RHEA:20345"/>
        <dbReference type="Rhea" id="RHEA-COMP:10698"/>
        <dbReference type="Rhea" id="RHEA-COMP:10700"/>
        <dbReference type="ChEBI" id="CHEBI:15378"/>
        <dbReference type="ChEBI" id="CHEBI:29950"/>
        <dbReference type="ChEBI" id="CHEBI:50058"/>
        <dbReference type="ChEBI" id="CHEBI:57783"/>
        <dbReference type="ChEBI" id="CHEBI:58349"/>
        <dbReference type="EC" id="1.8.1.9"/>
    </reaction>
</comment>
<sequence>MTKTPDRPRPLILLSLESPGEVATELERRFGTDYRIVVTGNVADAVGRVREAKSVGEEVALVLGDSADAALYVETRRHHPDARRGFVLAWGAWATQQTSAAVLSLMAANHIDYYVVRPRASPDESFNRGITDFLRDYQRATATDVIDVTMTGGSVDLARRHGLSTELPDSGVDVAIVGAGPAGLAAAVYAASEGLDTLVIERRAVGGQAGSSSLIRNYLGFSRGVSGSELAERAYQQAWIFGARFAVTREVVGVASADGGFVLEVAPGELVTAGAVVLAAGVSYRRLALPGLAGFLGTSVFYGVSALEARAQTARVVYVVGGGNSAGQAALHLARYAASVSLVVRGPNLAASMSQYLIDELAAAGVGIVTEAKVVGGGGSGRLETITLRDRVTGRESSVRCDALFITIGAAPHTDWLPPEVLRDRWGYVLTGAEIVAEGGRRAWPHERAPGALETSLAGLFAVGDVRRASIKRVASAVGEGSVVVSAVHQHLAATRSPL</sequence>
<protein>
    <recommendedName>
        <fullName evidence="4">FAD/NAD(P)-binding domain-containing protein</fullName>
    </recommendedName>
</protein>
<name>A0A916WES0_9MICO</name>
<dbReference type="EMBL" id="BMGB01000001">
    <property type="protein sequence ID" value="GGA93723.1"/>
    <property type="molecule type" value="Genomic_DNA"/>
</dbReference>
<dbReference type="InterPro" id="IPR036188">
    <property type="entry name" value="FAD/NAD-bd_sf"/>
</dbReference>
<dbReference type="SUPFAM" id="SSF51905">
    <property type="entry name" value="FAD/NAD(P)-binding domain"/>
    <property type="match status" value="1"/>
</dbReference>
<evidence type="ECO:0000256" key="3">
    <source>
        <dbReference type="ARBA" id="ARBA00048132"/>
    </source>
</evidence>
<evidence type="ECO:0000256" key="2">
    <source>
        <dbReference type="ARBA" id="ARBA00023002"/>
    </source>
</evidence>
<gene>
    <name evidence="5" type="ORF">GCM10010979_05360</name>
</gene>
<reference evidence="5" key="1">
    <citation type="journal article" date="2014" name="Int. J. Syst. Evol. Microbiol.">
        <title>Complete genome sequence of Corynebacterium casei LMG S-19264T (=DSM 44701T), isolated from a smear-ripened cheese.</title>
        <authorList>
            <consortium name="US DOE Joint Genome Institute (JGI-PGF)"/>
            <person name="Walter F."/>
            <person name="Albersmeier A."/>
            <person name="Kalinowski J."/>
            <person name="Ruckert C."/>
        </authorList>
    </citation>
    <scope>NUCLEOTIDE SEQUENCE</scope>
    <source>
        <strain evidence="5">CGMCC 1.12813</strain>
    </source>
</reference>
<reference evidence="5" key="2">
    <citation type="submission" date="2020-09" db="EMBL/GenBank/DDBJ databases">
        <authorList>
            <person name="Sun Q."/>
            <person name="Zhou Y."/>
        </authorList>
    </citation>
    <scope>NUCLEOTIDE SEQUENCE</scope>
    <source>
        <strain evidence="5">CGMCC 1.12813</strain>
    </source>
</reference>
<feature type="domain" description="FAD/NAD(P)-binding" evidence="4">
    <location>
        <begin position="173"/>
        <end position="481"/>
    </location>
</feature>
<dbReference type="Proteomes" id="UP000606922">
    <property type="component" value="Unassembled WGS sequence"/>
</dbReference>
<accession>A0A916WES0</accession>
<dbReference type="AlphaFoldDB" id="A0A916WES0"/>
<dbReference type="Pfam" id="PF07992">
    <property type="entry name" value="Pyr_redox_2"/>
    <property type="match status" value="1"/>
</dbReference>
<keyword evidence="1" id="KW-0285">Flavoprotein</keyword>
<dbReference type="PRINTS" id="PR00469">
    <property type="entry name" value="PNDRDTASEII"/>
</dbReference>
<dbReference type="PRINTS" id="PR00368">
    <property type="entry name" value="FADPNR"/>
</dbReference>
<evidence type="ECO:0000256" key="1">
    <source>
        <dbReference type="ARBA" id="ARBA00022630"/>
    </source>
</evidence>
<proteinExistence type="predicted"/>
<dbReference type="InterPro" id="IPR023753">
    <property type="entry name" value="FAD/NAD-binding_dom"/>
</dbReference>
<dbReference type="Gene3D" id="3.50.50.60">
    <property type="entry name" value="FAD/NAD(P)-binding domain"/>
    <property type="match status" value="2"/>
</dbReference>
<comment type="caution">
    <text evidence="5">The sequence shown here is derived from an EMBL/GenBank/DDBJ whole genome shotgun (WGS) entry which is preliminary data.</text>
</comment>
<dbReference type="InterPro" id="IPR050097">
    <property type="entry name" value="Ferredoxin-NADP_redctase_2"/>
</dbReference>
<evidence type="ECO:0000259" key="4">
    <source>
        <dbReference type="Pfam" id="PF07992"/>
    </source>
</evidence>
<dbReference type="RefSeq" id="WP_188509165.1">
    <property type="nucleotide sequence ID" value="NZ_BMGB01000001.1"/>
</dbReference>
<evidence type="ECO:0000313" key="5">
    <source>
        <dbReference type="EMBL" id="GGA93723.1"/>
    </source>
</evidence>